<dbReference type="GO" id="GO:0016746">
    <property type="term" value="F:acyltransferase activity"/>
    <property type="evidence" value="ECO:0007669"/>
    <property type="project" value="UniProtKB-KW"/>
</dbReference>
<feature type="transmembrane region" description="Helical" evidence="1">
    <location>
        <begin position="196"/>
        <end position="216"/>
    </location>
</feature>
<feature type="transmembrane region" description="Helical" evidence="1">
    <location>
        <begin position="343"/>
        <end position="359"/>
    </location>
</feature>
<dbReference type="EMBL" id="BAABLP010000010">
    <property type="protein sequence ID" value="GAA4757044.1"/>
    <property type="molecule type" value="Genomic_DNA"/>
</dbReference>
<feature type="transmembrane region" description="Helical" evidence="1">
    <location>
        <begin position="302"/>
        <end position="323"/>
    </location>
</feature>
<keyword evidence="3" id="KW-0012">Acyltransferase</keyword>
<feature type="transmembrane region" description="Helical" evidence="1">
    <location>
        <begin position="170"/>
        <end position="190"/>
    </location>
</feature>
<feature type="transmembrane region" description="Helical" evidence="1">
    <location>
        <begin position="21"/>
        <end position="40"/>
    </location>
</feature>
<feature type="transmembrane region" description="Helical" evidence="1">
    <location>
        <begin position="228"/>
        <end position="248"/>
    </location>
</feature>
<keyword evidence="1" id="KW-1133">Transmembrane helix</keyword>
<feature type="transmembrane region" description="Helical" evidence="1">
    <location>
        <begin position="260"/>
        <end position="281"/>
    </location>
</feature>
<evidence type="ECO:0000313" key="4">
    <source>
        <dbReference type="Proteomes" id="UP001500121"/>
    </source>
</evidence>
<keyword evidence="3" id="KW-0808">Transferase</keyword>
<feature type="transmembrane region" description="Helical" evidence="1">
    <location>
        <begin position="146"/>
        <end position="163"/>
    </location>
</feature>
<comment type="caution">
    <text evidence="3">The sequence shown here is derived from an EMBL/GenBank/DDBJ whole genome shotgun (WGS) entry which is preliminary data.</text>
</comment>
<feature type="transmembrane region" description="Helical" evidence="1">
    <location>
        <begin position="396"/>
        <end position="413"/>
    </location>
</feature>
<feature type="domain" description="Acyltransferase 3" evidence="2">
    <location>
        <begin position="19"/>
        <end position="354"/>
    </location>
</feature>
<feature type="transmembrane region" description="Helical" evidence="1">
    <location>
        <begin position="104"/>
        <end position="126"/>
    </location>
</feature>
<gene>
    <name evidence="3" type="ORF">GCM10025783_33040</name>
</gene>
<dbReference type="RefSeq" id="WP_345482454.1">
    <property type="nucleotide sequence ID" value="NZ_BAABLP010000010.1"/>
</dbReference>
<dbReference type="Pfam" id="PF01757">
    <property type="entry name" value="Acyl_transf_3"/>
    <property type="match status" value="1"/>
</dbReference>
<feature type="transmembrane region" description="Helical" evidence="1">
    <location>
        <begin position="371"/>
        <end position="390"/>
    </location>
</feature>
<dbReference type="Proteomes" id="UP001500121">
    <property type="component" value="Unassembled WGS sequence"/>
</dbReference>
<feature type="transmembrane region" description="Helical" evidence="1">
    <location>
        <begin position="60"/>
        <end position="83"/>
    </location>
</feature>
<sequence>MTSLTTTDRQQLLAGRDLAVDLVRVLCVLLVVVLHSLMLGLDVRADGAIGWRNVVQEQPWFAVASWFGQLMPLFFVVGGFASWQGWASTVRRGGGGADFFRARLLRLGTPAAVWYVLVGAVVWAAAAAGLPVPVAQLLAKGLGMPLWFLAAYLICQAAVPLLVRLHTTRPVTTFAALLAGVVAVDALRGATGVDAVGLLNLLLVWPLVQQIGFLYADGSIGRLGRPALLGVAAVAFALVGVLGSSGLYSPDMLDDLNPPTLPLVLIGVGQTALFVLAKPALDALMTRRPAQAFVAIAGTRLMTVYLWHLLLVIAVAATVLIAPDVVPAVGTTAWWLARVPGDLSVFVLLLVLSLGVARFERGPKRVGPVPSVPALVVAGALATVPPFWAMQLGLDLAGFIWGSVALVLAVLIARGRTTRPTDHERGAPLAR</sequence>
<accession>A0ABP8ZHU1</accession>
<evidence type="ECO:0000256" key="1">
    <source>
        <dbReference type="SAM" id="Phobius"/>
    </source>
</evidence>
<reference evidence="4" key="1">
    <citation type="journal article" date="2019" name="Int. J. Syst. Evol. Microbiol.">
        <title>The Global Catalogue of Microorganisms (GCM) 10K type strain sequencing project: providing services to taxonomists for standard genome sequencing and annotation.</title>
        <authorList>
            <consortium name="The Broad Institute Genomics Platform"/>
            <consortium name="The Broad Institute Genome Sequencing Center for Infectious Disease"/>
            <person name="Wu L."/>
            <person name="Ma J."/>
        </authorList>
    </citation>
    <scope>NUCLEOTIDE SEQUENCE [LARGE SCALE GENOMIC DNA]</scope>
    <source>
        <strain evidence="4">JCM 19015</strain>
    </source>
</reference>
<keyword evidence="4" id="KW-1185">Reference proteome</keyword>
<proteinExistence type="predicted"/>
<keyword evidence="1" id="KW-0812">Transmembrane</keyword>
<dbReference type="InterPro" id="IPR002656">
    <property type="entry name" value="Acyl_transf_3_dom"/>
</dbReference>
<evidence type="ECO:0000259" key="2">
    <source>
        <dbReference type="Pfam" id="PF01757"/>
    </source>
</evidence>
<name>A0ABP8ZHU1_9MICO</name>
<organism evidence="3 4">
    <name type="scientific">Amnibacterium soli</name>
    <dbReference type="NCBI Taxonomy" id="1282736"/>
    <lineage>
        <taxon>Bacteria</taxon>
        <taxon>Bacillati</taxon>
        <taxon>Actinomycetota</taxon>
        <taxon>Actinomycetes</taxon>
        <taxon>Micrococcales</taxon>
        <taxon>Microbacteriaceae</taxon>
        <taxon>Amnibacterium</taxon>
    </lineage>
</organism>
<evidence type="ECO:0000313" key="3">
    <source>
        <dbReference type="EMBL" id="GAA4757044.1"/>
    </source>
</evidence>
<keyword evidence="1" id="KW-0472">Membrane</keyword>
<protein>
    <submittedName>
        <fullName evidence="3">Acyltransferase family protein</fullName>
    </submittedName>
</protein>